<evidence type="ECO:0000313" key="3">
    <source>
        <dbReference type="Proteomes" id="UP000054047"/>
    </source>
</evidence>
<keyword evidence="1" id="KW-0812">Transmembrane</keyword>
<dbReference type="AlphaFoldDB" id="A0A0C2D4E9"/>
<reference evidence="2 3" key="1">
    <citation type="submission" date="2013-12" db="EMBL/GenBank/DDBJ databases">
        <title>Draft genome of the parsitic nematode Ancylostoma duodenale.</title>
        <authorList>
            <person name="Mitreva M."/>
        </authorList>
    </citation>
    <scope>NUCLEOTIDE SEQUENCE [LARGE SCALE GENOMIC DNA]</scope>
    <source>
        <strain evidence="2 3">Zhejiang</strain>
    </source>
</reference>
<keyword evidence="1" id="KW-0472">Membrane</keyword>
<dbReference type="InterPro" id="IPR019425">
    <property type="entry name" value="7TM_GPCR_serpentine_rcpt_Srt"/>
</dbReference>
<dbReference type="Proteomes" id="UP000054047">
    <property type="component" value="Unassembled WGS sequence"/>
</dbReference>
<feature type="transmembrane region" description="Helical" evidence="1">
    <location>
        <begin position="56"/>
        <end position="76"/>
    </location>
</feature>
<organism evidence="2 3">
    <name type="scientific">Ancylostoma duodenale</name>
    <dbReference type="NCBI Taxonomy" id="51022"/>
    <lineage>
        <taxon>Eukaryota</taxon>
        <taxon>Metazoa</taxon>
        <taxon>Ecdysozoa</taxon>
        <taxon>Nematoda</taxon>
        <taxon>Chromadorea</taxon>
        <taxon>Rhabditida</taxon>
        <taxon>Rhabditina</taxon>
        <taxon>Rhabditomorpha</taxon>
        <taxon>Strongyloidea</taxon>
        <taxon>Ancylostomatidae</taxon>
        <taxon>Ancylostomatinae</taxon>
        <taxon>Ancylostoma</taxon>
    </lineage>
</organism>
<protein>
    <recommendedName>
        <fullName evidence="4">7TM GPCR serpentine receptor class x (Srx) domain-containing protein</fullName>
    </recommendedName>
</protein>
<sequence>MKSHAHLSPISVPQLSTHRQQSDCSSDNVLTLCAILPHSIACFQRQHSPLVCPETFFVQCTCICMINLACSLIYVYMEFFTPPFFFVHLGHITWQLGNGE</sequence>
<keyword evidence="1" id="KW-1133">Transmembrane helix</keyword>
<dbReference type="EMBL" id="KN734979">
    <property type="protein sequence ID" value="KIH56997.1"/>
    <property type="molecule type" value="Genomic_DNA"/>
</dbReference>
<dbReference type="Pfam" id="PF10321">
    <property type="entry name" value="7TM_GPCR_Srt"/>
    <property type="match status" value="1"/>
</dbReference>
<accession>A0A0C2D4E9</accession>
<evidence type="ECO:0000256" key="1">
    <source>
        <dbReference type="SAM" id="Phobius"/>
    </source>
</evidence>
<evidence type="ECO:0008006" key="4">
    <source>
        <dbReference type="Google" id="ProtNLM"/>
    </source>
</evidence>
<name>A0A0C2D4E9_9BILA</name>
<keyword evidence="3" id="KW-1185">Reference proteome</keyword>
<evidence type="ECO:0000313" key="2">
    <source>
        <dbReference type="EMBL" id="KIH56997.1"/>
    </source>
</evidence>
<dbReference type="OrthoDB" id="5843372at2759"/>
<gene>
    <name evidence="2" type="ORF">ANCDUO_12818</name>
</gene>
<proteinExistence type="predicted"/>